<evidence type="ECO:0000313" key="2">
    <source>
        <dbReference type="Proteomes" id="UP000007468"/>
    </source>
</evidence>
<dbReference type="Pfam" id="PF13177">
    <property type="entry name" value="DNA_pol3_delta2"/>
    <property type="match status" value="1"/>
</dbReference>
<dbReference type="EMBL" id="CP002390">
    <property type="protein sequence ID" value="EFE28669.1"/>
    <property type="molecule type" value="Genomic_DNA"/>
</dbReference>
<dbReference type="eggNOG" id="COG2812">
    <property type="taxonomic scope" value="Bacteria"/>
</dbReference>
<accession>D6GSM8</accession>
<dbReference type="Gene3D" id="3.40.50.300">
    <property type="entry name" value="P-loop containing nucleotide triphosphate hydrolases"/>
    <property type="match status" value="1"/>
</dbReference>
<dbReference type="PANTHER" id="PTHR11669:SF0">
    <property type="entry name" value="PROTEIN STICHEL-LIKE 2"/>
    <property type="match status" value="1"/>
</dbReference>
<reference evidence="2" key="1">
    <citation type="submission" date="2010-12" db="EMBL/GenBank/DDBJ databases">
        <title>The genome sequence of Filifactor alocis strain ATCC 35896.</title>
        <authorList>
            <consortium name="The Broad Institute Genome Sequencing Platform"/>
            <person name="Ward D."/>
            <person name="Earl A."/>
            <person name="Feldgarden M."/>
            <person name="Young S.K."/>
            <person name="Gargeya S."/>
            <person name="Zeng Q."/>
            <person name="Alvarado L."/>
            <person name="Berlin A."/>
            <person name="Bochicchio J."/>
            <person name="Chapman S.B."/>
            <person name="Chen Z."/>
            <person name="Freedman E."/>
            <person name="Gellesch M."/>
            <person name="Goldberg J."/>
            <person name="Griggs A."/>
            <person name="Gujja S."/>
            <person name="Heilman E."/>
            <person name="Heiman D."/>
            <person name="Howarth C."/>
            <person name="Mehta T."/>
            <person name="Neiman D."/>
            <person name="Pearson M."/>
            <person name="Roberts A."/>
            <person name="Saif S."/>
            <person name="Shea T."/>
            <person name="Shenoy N."/>
            <person name="Sisk P."/>
            <person name="Stolte C."/>
            <person name="Sykes S."/>
            <person name="White J."/>
            <person name="Yandava C."/>
            <person name="Izard J."/>
            <person name="Blanton J.M."/>
            <person name="Baranova O.V."/>
            <person name="Tanner A.C."/>
            <person name="Dewhirst F.E."/>
            <person name="Haas B."/>
            <person name="Nusbaum C."/>
            <person name="Birren B."/>
        </authorList>
    </citation>
    <scope>NUCLEOTIDE SEQUENCE [LARGE SCALE GENOMIC DNA]</scope>
    <source>
        <strain evidence="2">ATCC 35896 / D40 B5</strain>
    </source>
</reference>
<name>D6GSM8_FILAD</name>
<sequence>MILGLPDEANLLSHAYMIDGDVDTDVECLQEYFLRLFGIEDIYQSVDVTVFDGSEVGVDEVRELVKNTVLQPYGNQKIYLFLHADKLSVSAQNALLKTIEEPAKNTVFFLLTNNSYKLLPTILSRTVTLYHNNTIQESSEEKVWIDCFLSGVFERDLIALQHALDEISSDREKSVRYLECLTERMATLLKGSYSEKYKYFYRVELLALLASVQRAMKLIRANTGVTATLDTMLLNIMEGID</sequence>
<dbReference type="GO" id="GO:0006261">
    <property type="term" value="P:DNA-templated DNA replication"/>
    <property type="evidence" value="ECO:0007669"/>
    <property type="project" value="TreeGrafter"/>
</dbReference>
<evidence type="ECO:0000313" key="1">
    <source>
        <dbReference type="EMBL" id="EFE28669.1"/>
    </source>
</evidence>
<dbReference type="Proteomes" id="UP000007468">
    <property type="component" value="Chromosome"/>
</dbReference>
<dbReference type="AlphaFoldDB" id="D6GSM8"/>
<dbReference type="PANTHER" id="PTHR11669">
    <property type="entry name" value="REPLICATION FACTOR C / DNA POLYMERASE III GAMMA-TAU SUBUNIT"/>
    <property type="match status" value="1"/>
</dbReference>
<dbReference type="SUPFAM" id="SSF52540">
    <property type="entry name" value="P-loop containing nucleoside triphosphate hydrolases"/>
    <property type="match status" value="1"/>
</dbReference>
<organism evidence="1 2">
    <name type="scientific">Filifactor alocis (strain ATCC 35896 / CCUG 47790 / D40 B5)</name>
    <name type="common">Fusobacterium alocis</name>
    <dbReference type="NCBI Taxonomy" id="546269"/>
    <lineage>
        <taxon>Bacteria</taxon>
        <taxon>Bacillati</taxon>
        <taxon>Bacillota</taxon>
        <taxon>Clostridia</taxon>
        <taxon>Peptostreptococcales</taxon>
        <taxon>Filifactoraceae</taxon>
        <taxon>Filifactor</taxon>
    </lineage>
</organism>
<protein>
    <submittedName>
        <fullName evidence="1">DNA polymerase III, delta' subunit</fullName>
    </submittedName>
</protein>
<dbReference type="InterPro" id="IPR027417">
    <property type="entry name" value="P-loop_NTPase"/>
</dbReference>
<keyword evidence="2" id="KW-1185">Reference proteome</keyword>
<proteinExistence type="predicted"/>
<dbReference type="KEGG" id="faa:HMPREF0389_00586"/>
<dbReference type="RefSeq" id="WP_014262627.1">
    <property type="nucleotide sequence ID" value="NC_016630.1"/>
</dbReference>
<gene>
    <name evidence="1" type="ordered locus">HMPREF0389_00586</name>
</gene>
<dbReference type="OrthoDB" id="9810148at2"/>
<dbReference type="STRING" id="546269.HMPREF0389_00586"/>
<dbReference type="InterPro" id="IPR050238">
    <property type="entry name" value="DNA_Rep/Repair_Clamp_Loader"/>
</dbReference>